<feature type="compositionally biased region" description="Acidic residues" evidence="1">
    <location>
        <begin position="66"/>
        <end position="77"/>
    </location>
</feature>
<dbReference type="KEGG" id="ssck:SPSK_03798"/>
<gene>
    <name evidence="2" type="ORF">SPSK_03798</name>
</gene>
<dbReference type="RefSeq" id="XP_016585380.1">
    <property type="nucleotide sequence ID" value="XM_016730632.1"/>
</dbReference>
<dbReference type="VEuPathDB" id="FungiDB:SPSK_03798"/>
<evidence type="ECO:0000256" key="1">
    <source>
        <dbReference type="SAM" id="MobiDB-lite"/>
    </source>
</evidence>
<name>A0A0F2M0U8_SPOSC</name>
<dbReference type="AlphaFoldDB" id="A0A0F2M0U8"/>
<feature type="region of interest" description="Disordered" evidence="1">
    <location>
        <begin position="55"/>
        <end position="77"/>
    </location>
</feature>
<dbReference type="GeneID" id="27665909"/>
<reference evidence="2 3" key="1">
    <citation type="journal article" date="2014" name="BMC Genomics">
        <title>Comparative genomics of the major fungal agents of human and animal Sporotrichosis: Sporothrix schenckii and Sporothrix brasiliensis.</title>
        <authorList>
            <person name="Teixeira M.M."/>
            <person name="de Almeida L.G."/>
            <person name="Kubitschek-Barreira P."/>
            <person name="Alves F.L."/>
            <person name="Kioshima E.S."/>
            <person name="Abadio A.K."/>
            <person name="Fernandes L."/>
            <person name="Derengowski L.S."/>
            <person name="Ferreira K.S."/>
            <person name="Souza R.C."/>
            <person name="Ruiz J.C."/>
            <person name="de Andrade N.C."/>
            <person name="Paes H.C."/>
            <person name="Nicola A.M."/>
            <person name="Albuquerque P."/>
            <person name="Gerber A.L."/>
            <person name="Martins V.P."/>
            <person name="Peconick L.D."/>
            <person name="Neto A.V."/>
            <person name="Chaucanez C.B."/>
            <person name="Silva P.A."/>
            <person name="Cunha O.L."/>
            <person name="de Oliveira F.F."/>
            <person name="dos Santos T.C."/>
            <person name="Barros A.L."/>
            <person name="Soares M.A."/>
            <person name="de Oliveira L.M."/>
            <person name="Marini M.M."/>
            <person name="Villalobos-Duno H."/>
            <person name="Cunha M.M."/>
            <person name="de Hoog S."/>
            <person name="da Silveira J.F."/>
            <person name="Henrissat B."/>
            <person name="Nino-Vega G.A."/>
            <person name="Cisalpino P.S."/>
            <person name="Mora-Montes H.M."/>
            <person name="Almeida S.R."/>
            <person name="Stajich J.E."/>
            <person name="Lopes-Bezerra L.M."/>
            <person name="Vasconcelos A.T."/>
            <person name="Felipe M.S."/>
        </authorList>
    </citation>
    <scope>NUCLEOTIDE SEQUENCE [LARGE SCALE GENOMIC DNA]</scope>
    <source>
        <strain evidence="2 3">1099-18</strain>
    </source>
</reference>
<evidence type="ECO:0000313" key="2">
    <source>
        <dbReference type="EMBL" id="KJR82704.1"/>
    </source>
</evidence>
<evidence type="ECO:0000313" key="3">
    <source>
        <dbReference type="Proteomes" id="UP000033710"/>
    </source>
</evidence>
<comment type="caution">
    <text evidence="2">The sequence shown here is derived from an EMBL/GenBank/DDBJ whole genome shotgun (WGS) entry which is preliminary data.</text>
</comment>
<dbReference type="EMBL" id="AXCR01000010">
    <property type="protein sequence ID" value="KJR82704.1"/>
    <property type="molecule type" value="Genomic_DNA"/>
</dbReference>
<accession>A0A0F2M0U8</accession>
<protein>
    <submittedName>
        <fullName evidence="2">Uncharacterized protein</fullName>
    </submittedName>
</protein>
<feature type="region of interest" description="Disordered" evidence="1">
    <location>
        <begin position="1"/>
        <end position="26"/>
    </location>
</feature>
<sequence>MVGRNFKNRESRIGKKSPNASQGICTSGKITASDVQSPVRPCAAAPFLQARLAFPGRVQRNSMDDPNAEEELDADDT</sequence>
<proteinExistence type="predicted"/>
<organism evidence="2 3">
    <name type="scientific">Sporothrix schenckii 1099-18</name>
    <dbReference type="NCBI Taxonomy" id="1397361"/>
    <lineage>
        <taxon>Eukaryota</taxon>
        <taxon>Fungi</taxon>
        <taxon>Dikarya</taxon>
        <taxon>Ascomycota</taxon>
        <taxon>Pezizomycotina</taxon>
        <taxon>Sordariomycetes</taxon>
        <taxon>Sordariomycetidae</taxon>
        <taxon>Ophiostomatales</taxon>
        <taxon>Ophiostomataceae</taxon>
        <taxon>Sporothrix</taxon>
    </lineage>
</organism>
<dbReference type="Proteomes" id="UP000033710">
    <property type="component" value="Unassembled WGS sequence"/>
</dbReference>
<reference evidence="2 3" key="2">
    <citation type="journal article" date="2015" name="Eukaryot. Cell">
        <title>Asexual propagation of a virulent clone complex in a human and feline outbreak of sporotrichosis.</title>
        <authorList>
            <person name="Teixeira Mde M."/>
            <person name="Rodrigues A.M."/>
            <person name="Tsui C.K."/>
            <person name="de Almeida L.G."/>
            <person name="Van Diepeningen A.D."/>
            <person name="van den Ende B.G."/>
            <person name="Fernandes G.F."/>
            <person name="Kano R."/>
            <person name="Hamelin R.C."/>
            <person name="Lopes-Bezerra L.M."/>
            <person name="Vasconcelos A.T."/>
            <person name="de Hoog S."/>
            <person name="de Camargo Z.P."/>
            <person name="Felipe M.S."/>
        </authorList>
    </citation>
    <scope>NUCLEOTIDE SEQUENCE [LARGE SCALE GENOMIC DNA]</scope>
    <source>
        <strain evidence="2 3">1099-18</strain>
    </source>
</reference>